<dbReference type="GO" id="GO:0008270">
    <property type="term" value="F:zinc ion binding"/>
    <property type="evidence" value="ECO:0007669"/>
    <property type="project" value="UniProtKB-UniRule"/>
</dbReference>
<dbReference type="HAMAP" id="MF_00041">
    <property type="entry name" value="Cys_tRNA_synth"/>
    <property type="match status" value="1"/>
</dbReference>
<feature type="binding site" evidence="12">
    <location>
        <position position="236"/>
    </location>
    <ligand>
        <name>Zn(2+)</name>
        <dbReference type="ChEBI" id="CHEBI:29105"/>
    </ligand>
</feature>
<dbReference type="PRINTS" id="PR00983">
    <property type="entry name" value="TRNASYNTHCYS"/>
</dbReference>
<dbReference type="AlphaFoldDB" id="A0A7V5M0F3"/>
<comment type="catalytic activity">
    <reaction evidence="12">
        <text>tRNA(Cys) + L-cysteine + ATP = L-cysteinyl-tRNA(Cys) + AMP + diphosphate</text>
        <dbReference type="Rhea" id="RHEA:17773"/>
        <dbReference type="Rhea" id="RHEA-COMP:9661"/>
        <dbReference type="Rhea" id="RHEA-COMP:9679"/>
        <dbReference type="ChEBI" id="CHEBI:30616"/>
        <dbReference type="ChEBI" id="CHEBI:33019"/>
        <dbReference type="ChEBI" id="CHEBI:35235"/>
        <dbReference type="ChEBI" id="CHEBI:78442"/>
        <dbReference type="ChEBI" id="CHEBI:78517"/>
        <dbReference type="ChEBI" id="CHEBI:456215"/>
        <dbReference type="EC" id="6.1.1.16"/>
    </reaction>
</comment>
<dbReference type="EMBL" id="DRTT01000144">
    <property type="protein sequence ID" value="HHF98882.1"/>
    <property type="molecule type" value="Genomic_DNA"/>
</dbReference>
<evidence type="ECO:0000256" key="1">
    <source>
        <dbReference type="ARBA" id="ARBA00004496"/>
    </source>
</evidence>
<dbReference type="GO" id="GO:0005737">
    <property type="term" value="C:cytoplasm"/>
    <property type="evidence" value="ECO:0007669"/>
    <property type="project" value="UniProtKB-SubCell"/>
</dbReference>
<dbReference type="EC" id="6.1.1.16" evidence="12"/>
<dbReference type="FunFam" id="3.40.50.620:FF:000009">
    <property type="entry name" value="Cysteine--tRNA ligase"/>
    <property type="match status" value="1"/>
</dbReference>
<evidence type="ECO:0000256" key="3">
    <source>
        <dbReference type="ARBA" id="ARBA00011245"/>
    </source>
</evidence>
<evidence type="ECO:0000256" key="9">
    <source>
        <dbReference type="ARBA" id="ARBA00022840"/>
    </source>
</evidence>
<dbReference type="Gene3D" id="3.40.50.620">
    <property type="entry name" value="HUPs"/>
    <property type="match status" value="1"/>
</dbReference>
<accession>A0A7V5M0F3</accession>
<evidence type="ECO:0000256" key="11">
    <source>
        <dbReference type="ARBA" id="ARBA00023146"/>
    </source>
</evidence>
<feature type="binding site" evidence="12">
    <location>
        <position position="207"/>
    </location>
    <ligand>
        <name>Zn(2+)</name>
        <dbReference type="ChEBI" id="CHEBI:29105"/>
    </ligand>
</feature>
<keyword evidence="4 12" id="KW-0963">Cytoplasm</keyword>
<dbReference type="Pfam" id="PF01406">
    <property type="entry name" value="tRNA-synt_1e"/>
    <property type="match status" value="1"/>
</dbReference>
<dbReference type="GO" id="GO:0004817">
    <property type="term" value="F:cysteine-tRNA ligase activity"/>
    <property type="evidence" value="ECO:0007669"/>
    <property type="project" value="UniProtKB-UniRule"/>
</dbReference>
<name>A0A7V5M0F3_UNCAE</name>
<dbReference type="GO" id="GO:0005524">
    <property type="term" value="F:ATP binding"/>
    <property type="evidence" value="ECO:0007669"/>
    <property type="project" value="UniProtKB-UniRule"/>
</dbReference>
<evidence type="ECO:0000256" key="2">
    <source>
        <dbReference type="ARBA" id="ARBA00005594"/>
    </source>
</evidence>
<evidence type="ECO:0000256" key="10">
    <source>
        <dbReference type="ARBA" id="ARBA00022917"/>
    </source>
</evidence>
<dbReference type="SUPFAM" id="SSF47323">
    <property type="entry name" value="Anticodon-binding domain of a subclass of class I aminoacyl-tRNA synthetases"/>
    <property type="match status" value="1"/>
</dbReference>
<dbReference type="InterPro" id="IPR015803">
    <property type="entry name" value="Cys-tRNA-ligase"/>
</dbReference>
<gene>
    <name evidence="12" type="primary">cysS</name>
    <name evidence="14" type="ORF">ENL39_05280</name>
</gene>
<feature type="domain" description="Cysteinyl-tRNA synthetase class Ia DALR" evidence="13">
    <location>
        <begin position="350"/>
        <end position="416"/>
    </location>
</feature>
<evidence type="ECO:0000256" key="8">
    <source>
        <dbReference type="ARBA" id="ARBA00022833"/>
    </source>
</evidence>
<comment type="similarity">
    <text evidence="2 12">Belongs to the class-I aminoacyl-tRNA synthetase family.</text>
</comment>
<dbReference type="PANTHER" id="PTHR10890:SF3">
    <property type="entry name" value="CYSTEINE--TRNA LIGASE, CYTOPLASMIC"/>
    <property type="match status" value="1"/>
</dbReference>
<feature type="short sequence motif" description="'HIGH' region" evidence="12">
    <location>
        <begin position="29"/>
        <end position="39"/>
    </location>
</feature>
<keyword evidence="5 12" id="KW-0436">Ligase</keyword>
<keyword evidence="9 12" id="KW-0067">ATP-binding</keyword>
<dbReference type="CDD" id="cd00672">
    <property type="entry name" value="CysRS_core"/>
    <property type="match status" value="1"/>
</dbReference>
<dbReference type="SUPFAM" id="SSF52374">
    <property type="entry name" value="Nucleotidylyl transferase"/>
    <property type="match status" value="1"/>
</dbReference>
<evidence type="ECO:0000256" key="4">
    <source>
        <dbReference type="ARBA" id="ARBA00022490"/>
    </source>
</evidence>
<keyword evidence="10 12" id="KW-0648">Protein biosynthesis</keyword>
<reference evidence="14" key="1">
    <citation type="journal article" date="2020" name="mSystems">
        <title>Genome- and Community-Level Interaction Insights into Carbon Utilization and Element Cycling Functions of Hydrothermarchaeota in Hydrothermal Sediment.</title>
        <authorList>
            <person name="Zhou Z."/>
            <person name="Liu Y."/>
            <person name="Xu W."/>
            <person name="Pan J."/>
            <person name="Luo Z.H."/>
            <person name="Li M."/>
        </authorList>
    </citation>
    <scope>NUCLEOTIDE SEQUENCE [LARGE SCALE GENOMIC DNA]</scope>
    <source>
        <strain evidence="14">HyVt-92</strain>
    </source>
</reference>
<dbReference type="InterPro" id="IPR024909">
    <property type="entry name" value="Cys-tRNA/MSH_ligase"/>
</dbReference>
<protein>
    <recommendedName>
        <fullName evidence="12">Cysteine--tRNA ligase</fullName>
        <ecNumber evidence="12">6.1.1.16</ecNumber>
    </recommendedName>
    <alternativeName>
        <fullName evidence="12">Cysteinyl-tRNA synthetase</fullName>
        <shortName evidence="12">CysRS</shortName>
    </alternativeName>
</protein>
<evidence type="ECO:0000256" key="5">
    <source>
        <dbReference type="ARBA" id="ARBA00022598"/>
    </source>
</evidence>
<evidence type="ECO:0000256" key="7">
    <source>
        <dbReference type="ARBA" id="ARBA00022741"/>
    </source>
</evidence>
<organism evidence="14">
    <name type="scientific">Aerophobetes bacterium</name>
    <dbReference type="NCBI Taxonomy" id="2030807"/>
    <lineage>
        <taxon>Bacteria</taxon>
        <taxon>Candidatus Aerophobota</taxon>
    </lineage>
</organism>
<dbReference type="SMART" id="SM00840">
    <property type="entry name" value="DALR_2"/>
    <property type="match status" value="1"/>
</dbReference>
<evidence type="ECO:0000259" key="13">
    <source>
        <dbReference type="SMART" id="SM00840"/>
    </source>
</evidence>
<dbReference type="InterPro" id="IPR032678">
    <property type="entry name" value="tRNA-synt_1_cat_dom"/>
</dbReference>
<feature type="short sequence motif" description="'KMSKS' region" evidence="12">
    <location>
        <begin position="264"/>
        <end position="268"/>
    </location>
</feature>
<comment type="subunit">
    <text evidence="3 12">Monomer.</text>
</comment>
<feature type="binding site" evidence="12">
    <location>
        <position position="267"/>
    </location>
    <ligand>
        <name>ATP</name>
        <dbReference type="ChEBI" id="CHEBI:30616"/>
    </ligand>
</feature>
<keyword evidence="6 12" id="KW-0479">Metal-binding</keyword>
<dbReference type="InterPro" id="IPR009080">
    <property type="entry name" value="tRNAsynth_Ia_anticodon-bd"/>
</dbReference>
<dbReference type="Gene3D" id="1.20.120.1910">
    <property type="entry name" value="Cysteine-tRNA ligase, C-terminal anti-codon recognition domain"/>
    <property type="match status" value="1"/>
</dbReference>
<sequence length="473" mass="55275">MRIYNTLTRKKEGFSPLEENKVRMYVCGVTLYDKLHLGHARAAVVFDMIRRYLEYKGYEVIFVTNFTDVDDKMIKRARELNTTIFDLARKFISEYFEQMEKLGVKKANYYPRATDHIKEIIELIKKLEKKGIAYKSNGNVFFRVKKFPEYGKLSGQSLKELFAGVRIEVDEKKEEPFDFALWKKAKEGEPSWESPWGRGRPGWHIECSAMAMKYLGETIDIHGGGKDLIFPHHENEIAQSEAATGKKFARLWIHNGLVTMNDQKMAKSTGNFVTLSEALQKYGGEVVRYYLLSAHYRSPLNYSEESLKEASSSLERIYNLLERIDELLEEKKESFKLEDVPLRIRDLSSKFFESMDDDFNTPSAFASLFEMVKEANIILEKPLDKKLKAALFYIKNQIKEAGKILGLFQEKRKILEDKTEKLIKILVDVRNDLRKEKRWDLADKIRQRLQEIGIKLEDKKDKTVWKITPLPEK</sequence>
<evidence type="ECO:0000256" key="6">
    <source>
        <dbReference type="ARBA" id="ARBA00022723"/>
    </source>
</evidence>
<dbReference type="Proteomes" id="UP000886070">
    <property type="component" value="Unassembled WGS sequence"/>
</dbReference>
<comment type="subcellular location">
    <subcellularLocation>
        <location evidence="1 12">Cytoplasm</location>
    </subcellularLocation>
</comment>
<dbReference type="GO" id="GO:0006423">
    <property type="term" value="P:cysteinyl-tRNA aminoacylation"/>
    <property type="evidence" value="ECO:0007669"/>
    <property type="project" value="UniProtKB-UniRule"/>
</dbReference>
<dbReference type="InterPro" id="IPR015273">
    <property type="entry name" value="Cys-tRNA-synt_Ia_DALR"/>
</dbReference>
<keyword evidence="11 12" id="KW-0030">Aminoacyl-tRNA synthetase</keyword>
<evidence type="ECO:0000256" key="12">
    <source>
        <dbReference type="HAMAP-Rule" id="MF_00041"/>
    </source>
</evidence>
<feature type="binding site" evidence="12">
    <location>
        <position position="232"/>
    </location>
    <ligand>
        <name>Zn(2+)</name>
        <dbReference type="ChEBI" id="CHEBI:29105"/>
    </ligand>
</feature>
<dbReference type="PANTHER" id="PTHR10890">
    <property type="entry name" value="CYSTEINYL-TRNA SYNTHETASE"/>
    <property type="match status" value="1"/>
</dbReference>
<keyword evidence="7 12" id="KW-0547">Nucleotide-binding</keyword>
<dbReference type="Pfam" id="PF09190">
    <property type="entry name" value="DALR_2"/>
    <property type="match status" value="1"/>
</dbReference>
<feature type="binding site" evidence="12">
    <location>
        <position position="27"/>
    </location>
    <ligand>
        <name>Zn(2+)</name>
        <dbReference type="ChEBI" id="CHEBI:29105"/>
    </ligand>
</feature>
<dbReference type="InterPro" id="IPR014729">
    <property type="entry name" value="Rossmann-like_a/b/a_fold"/>
</dbReference>
<comment type="caution">
    <text evidence="14">The sequence shown here is derived from an EMBL/GenBank/DDBJ whole genome shotgun (WGS) entry which is preliminary data.</text>
</comment>
<evidence type="ECO:0000313" key="14">
    <source>
        <dbReference type="EMBL" id="HHF98882.1"/>
    </source>
</evidence>
<keyword evidence="8 12" id="KW-0862">Zinc</keyword>
<dbReference type="NCBIfam" id="TIGR00435">
    <property type="entry name" value="cysS"/>
    <property type="match status" value="1"/>
</dbReference>
<comment type="cofactor">
    <cofactor evidence="12">
        <name>Zn(2+)</name>
        <dbReference type="ChEBI" id="CHEBI:29105"/>
    </cofactor>
    <text evidence="12">Binds 1 zinc ion per subunit.</text>
</comment>
<proteinExistence type="inferred from homology"/>